<dbReference type="PROSITE" id="PS50110">
    <property type="entry name" value="RESPONSE_REGULATORY"/>
    <property type="match status" value="1"/>
</dbReference>
<evidence type="ECO:0000313" key="5">
    <source>
        <dbReference type="Proteomes" id="UP001145087"/>
    </source>
</evidence>
<dbReference type="Proteomes" id="UP001145087">
    <property type="component" value="Unassembled WGS sequence"/>
</dbReference>
<feature type="transmembrane region" description="Helical" evidence="2">
    <location>
        <begin position="137"/>
        <end position="160"/>
    </location>
</feature>
<dbReference type="EMBL" id="JAPOHD010000029">
    <property type="protein sequence ID" value="MCY1721690.1"/>
    <property type="molecule type" value="Genomic_DNA"/>
</dbReference>
<evidence type="ECO:0000313" key="4">
    <source>
        <dbReference type="EMBL" id="MCY1721690.1"/>
    </source>
</evidence>
<evidence type="ECO:0000256" key="2">
    <source>
        <dbReference type="SAM" id="Phobius"/>
    </source>
</evidence>
<keyword evidence="2" id="KW-0472">Membrane</keyword>
<gene>
    <name evidence="4" type="ORF">OU798_15145</name>
</gene>
<dbReference type="SMART" id="SM00448">
    <property type="entry name" value="REC"/>
    <property type="match status" value="1"/>
</dbReference>
<dbReference type="InterPro" id="IPR001789">
    <property type="entry name" value="Sig_transdc_resp-reg_receiver"/>
</dbReference>
<dbReference type="Pfam" id="PF00072">
    <property type="entry name" value="Response_reg"/>
    <property type="match status" value="1"/>
</dbReference>
<comment type="caution">
    <text evidence="4">The sequence shown here is derived from an EMBL/GenBank/DDBJ whole genome shotgun (WGS) entry which is preliminary data.</text>
</comment>
<dbReference type="InterPro" id="IPR011006">
    <property type="entry name" value="CheY-like_superfamily"/>
</dbReference>
<feature type="modified residue" description="4-aspartylphosphate" evidence="1">
    <location>
        <position position="57"/>
    </location>
</feature>
<proteinExistence type="predicted"/>
<accession>A0A9X3F7C6</accession>
<dbReference type="CDD" id="cd00156">
    <property type="entry name" value="REC"/>
    <property type="match status" value="1"/>
</dbReference>
<dbReference type="Gene3D" id="3.40.50.2300">
    <property type="match status" value="1"/>
</dbReference>
<dbReference type="InterPro" id="IPR052048">
    <property type="entry name" value="ST_Response_Regulator"/>
</dbReference>
<protein>
    <submittedName>
        <fullName evidence="4">Response regulator</fullName>
    </submittedName>
</protein>
<keyword evidence="5" id="KW-1185">Reference proteome</keyword>
<evidence type="ECO:0000259" key="3">
    <source>
        <dbReference type="PROSITE" id="PS50110"/>
    </source>
</evidence>
<name>A0A9X3F7C6_9BACT</name>
<dbReference type="AlphaFoldDB" id="A0A9X3F7C6"/>
<reference evidence="4" key="1">
    <citation type="submission" date="2022-11" db="EMBL/GenBank/DDBJ databases">
        <title>Marilongibacter aestuarii gen. nov., sp. nov., isolated from tidal flat sediment.</title>
        <authorList>
            <person name="Jiayan W."/>
        </authorList>
    </citation>
    <scope>NUCLEOTIDE SEQUENCE</scope>
    <source>
        <strain evidence="4">Z1-6</strain>
    </source>
</reference>
<sequence length="164" mass="18915">MQKTKNPLIFIIEDSTVYKDLIVGYLQSQKFTNLKVYKNGDECLRNIHRKPDLIILDYSTEGKTGLELMVQIQKEYPDTNFIFLSGQNNLEVAVKIMKIGAADYIVKNDQAPYNLVKSIEQIINNTKREKASKGFKVGVIGFFVMLFLIIMIIMFMSIFFDLEL</sequence>
<organism evidence="4 5">
    <name type="scientific">Draconibacterium aestuarii</name>
    <dbReference type="NCBI Taxonomy" id="2998507"/>
    <lineage>
        <taxon>Bacteria</taxon>
        <taxon>Pseudomonadati</taxon>
        <taxon>Bacteroidota</taxon>
        <taxon>Bacteroidia</taxon>
        <taxon>Marinilabiliales</taxon>
        <taxon>Prolixibacteraceae</taxon>
        <taxon>Draconibacterium</taxon>
    </lineage>
</organism>
<dbReference type="RefSeq" id="WP_343334019.1">
    <property type="nucleotide sequence ID" value="NZ_JAPOHD010000029.1"/>
</dbReference>
<dbReference type="GO" id="GO:0000160">
    <property type="term" value="P:phosphorelay signal transduction system"/>
    <property type="evidence" value="ECO:0007669"/>
    <property type="project" value="InterPro"/>
</dbReference>
<feature type="domain" description="Response regulatory" evidence="3">
    <location>
        <begin position="8"/>
        <end position="122"/>
    </location>
</feature>
<dbReference type="PANTHER" id="PTHR43228:SF1">
    <property type="entry name" value="TWO-COMPONENT RESPONSE REGULATOR ARR22"/>
    <property type="match status" value="1"/>
</dbReference>
<keyword evidence="1" id="KW-0597">Phosphoprotein</keyword>
<keyword evidence="2" id="KW-0812">Transmembrane</keyword>
<evidence type="ECO:0000256" key="1">
    <source>
        <dbReference type="PROSITE-ProRule" id="PRU00169"/>
    </source>
</evidence>
<dbReference type="SUPFAM" id="SSF52172">
    <property type="entry name" value="CheY-like"/>
    <property type="match status" value="1"/>
</dbReference>
<keyword evidence="2" id="KW-1133">Transmembrane helix</keyword>
<dbReference type="PANTHER" id="PTHR43228">
    <property type="entry name" value="TWO-COMPONENT RESPONSE REGULATOR"/>
    <property type="match status" value="1"/>
</dbReference>